<accession>A0AC61N2Q3</accession>
<reference evidence="1" key="1">
    <citation type="submission" date="2021-01" db="EMBL/GenBank/DDBJ databases">
        <title>Complete genome sequence of Clostridiales bacterium R-7.</title>
        <authorList>
            <person name="Mahoney-Kurpe S.C."/>
            <person name="Palevich N."/>
            <person name="Koike S."/>
            <person name="Moon C.D."/>
            <person name="Attwood G.T."/>
        </authorList>
    </citation>
    <scope>NUCLEOTIDE SEQUENCE</scope>
    <source>
        <strain evidence="1">R-7</strain>
    </source>
</reference>
<evidence type="ECO:0000313" key="2">
    <source>
        <dbReference type="Proteomes" id="UP000682782"/>
    </source>
</evidence>
<organism evidence="1 2">
    <name type="scientific">Aristaeella hokkaidonensis</name>
    <dbReference type="NCBI Taxonomy" id="3046382"/>
    <lineage>
        <taxon>Bacteria</taxon>
        <taxon>Bacillati</taxon>
        <taxon>Bacillota</taxon>
        <taxon>Clostridia</taxon>
        <taxon>Eubacteriales</taxon>
        <taxon>Aristaeellaceae</taxon>
        <taxon>Aristaeella</taxon>
    </lineage>
</organism>
<dbReference type="EMBL" id="CP068393">
    <property type="protein sequence ID" value="QUC66915.1"/>
    <property type="molecule type" value="Genomic_DNA"/>
</dbReference>
<evidence type="ECO:0000313" key="1">
    <source>
        <dbReference type="EMBL" id="QUC66915.1"/>
    </source>
</evidence>
<protein>
    <submittedName>
        <fullName evidence="1">Site-specific integrase</fullName>
    </submittedName>
</protein>
<proteinExistence type="predicted"/>
<gene>
    <name evidence="1" type="ORF">JYE49_13920</name>
</gene>
<name>A0AC61N2Q3_9FIRM</name>
<sequence length="405" mass="46268">MPKRSNTRGANGDGTIRKRPDGRWEGRYSYGFNPRTGKPNQKSVYGKTQKEVRIRLKQITSEIDLGVYTEPTKMTLGTWLDIWIEDYNKDVKPATLDQYKYQIRVHLKPNLGAVRLPELTAPMVQHVYNKLMEPYKLKQKNWKGKDIVKQRKGLSAKSIKNMNSVLHSALSQAVKLGYISTNICSALTLPKVRKTEMHPVTGENLNALLKAIKGNPYEELIYVTMFTGLRQGEIIGLTWDCINLDTGMMTIYRQLQKQRETGSEYKFLPLKNSKSRTFMVADNVIKMLKRQKTKQSEMKLKAGKCWKNEEGFVFTDELGNHISKYTAYENFKRCAAEAGIPATRFHDLRHTYATLALEQGTNIKTVSSNLGHATVAFTLDVYGHVDEQMQKDSANRMQAFLEALQ</sequence>
<dbReference type="Proteomes" id="UP000682782">
    <property type="component" value="Chromosome"/>
</dbReference>
<keyword evidence="2" id="KW-1185">Reference proteome</keyword>